<dbReference type="InterPro" id="IPR039361">
    <property type="entry name" value="Cyclin"/>
</dbReference>
<feature type="domain" description="Cyclin-like" evidence="5">
    <location>
        <begin position="443"/>
        <end position="527"/>
    </location>
</feature>
<organism evidence="7 8">
    <name type="scientific">Brassica cretica</name>
    <name type="common">Mustard</name>
    <dbReference type="NCBI Taxonomy" id="69181"/>
    <lineage>
        <taxon>Eukaryota</taxon>
        <taxon>Viridiplantae</taxon>
        <taxon>Streptophyta</taxon>
        <taxon>Embryophyta</taxon>
        <taxon>Tracheophyta</taxon>
        <taxon>Spermatophyta</taxon>
        <taxon>Magnoliopsida</taxon>
        <taxon>eudicotyledons</taxon>
        <taxon>Gunneridae</taxon>
        <taxon>Pentapetalae</taxon>
        <taxon>rosids</taxon>
        <taxon>malvids</taxon>
        <taxon>Brassicales</taxon>
        <taxon>Brassicaceae</taxon>
        <taxon>Brassiceae</taxon>
        <taxon>Brassica</taxon>
    </lineage>
</organism>
<dbReference type="SMART" id="SM01332">
    <property type="entry name" value="Cyclin_C"/>
    <property type="match status" value="1"/>
</dbReference>
<keyword evidence="1" id="KW-0132">Cell division</keyword>
<reference evidence="7 8" key="1">
    <citation type="journal article" date="2020" name="BMC Genomics">
        <title>Intraspecific diversification of the crop wild relative Brassica cretica Lam. using demographic model selection.</title>
        <authorList>
            <person name="Kioukis A."/>
            <person name="Michalopoulou V.A."/>
            <person name="Briers L."/>
            <person name="Pirintsos S."/>
            <person name="Studholme D.J."/>
            <person name="Pavlidis P."/>
            <person name="Sarris P.F."/>
        </authorList>
    </citation>
    <scope>NUCLEOTIDE SEQUENCE [LARGE SCALE GENOMIC DNA]</scope>
    <source>
        <strain evidence="8">cv. PFS-1207/04</strain>
    </source>
</reference>
<dbReference type="InterPro" id="IPR013763">
    <property type="entry name" value="Cyclin-like_dom"/>
</dbReference>
<comment type="caution">
    <text evidence="7">The sequence shown here is derived from an EMBL/GenBank/DDBJ whole genome shotgun (WGS) entry which is preliminary data.</text>
</comment>
<dbReference type="InterPro" id="IPR004367">
    <property type="entry name" value="Cyclin_C-dom"/>
</dbReference>
<dbReference type="Pfam" id="PF00134">
    <property type="entry name" value="Cyclin_N"/>
    <property type="match status" value="2"/>
</dbReference>
<accession>A0ABQ7B4N4</accession>
<dbReference type="InterPro" id="IPR006671">
    <property type="entry name" value="Cyclin_N"/>
</dbReference>
<gene>
    <name evidence="7" type="ORF">DY000_02036323</name>
</gene>
<dbReference type="SMART" id="SM00385">
    <property type="entry name" value="CYCLIN"/>
    <property type="match status" value="3"/>
</dbReference>
<evidence type="ECO:0000256" key="3">
    <source>
        <dbReference type="ARBA" id="ARBA00023306"/>
    </source>
</evidence>
<dbReference type="Gene3D" id="1.10.472.10">
    <property type="entry name" value="Cyclin-like"/>
    <property type="match status" value="3"/>
</dbReference>
<dbReference type="InterPro" id="IPR048258">
    <property type="entry name" value="Cyclins_cyclin-box"/>
</dbReference>
<keyword evidence="8" id="KW-1185">Reference proteome</keyword>
<dbReference type="EMBL" id="QGKV02001507">
    <property type="protein sequence ID" value="KAF3527532.1"/>
    <property type="molecule type" value="Genomic_DNA"/>
</dbReference>
<feature type="domain" description="Cyclin C-terminal" evidence="6">
    <location>
        <begin position="536"/>
        <end position="645"/>
    </location>
</feature>
<keyword evidence="3" id="KW-0131">Cell cycle</keyword>
<dbReference type="SUPFAM" id="SSF47954">
    <property type="entry name" value="Cyclin-like"/>
    <property type="match status" value="3"/>
</dbReference>
<feature type="domain" description="Cyclin-like" evidence="5">
    <location>
        <begin position="540"/>
        <end position="623"/>
    </location>
</feature>
<comment type="similarity">
    <text evidence="4">Belongs to the cyclin family.</text>
</comment>
<dbReference type="Proteomes" id="UP000266723">
    <property type="component" value="Unassembled WGS sequence"/>
</dbReference>
<evidence type="ECO:0000256" key="2">
    <source>
        <dbReference type="ARBA" id="ARBA00023127"/>
    </source>
</evidence>
<protein>
    <recommendedName>
        <fullName evidence="9">Cyclin N-terminal domain-containing protein</fullName>
    </recommendedName>
</protein>
<keyword evidence="2 4" id="KW-0195">Cyclin</keyword>
<name>A0ABQ7B4N4_BRACR</name>
<proteinExistence type="inferred from homology"/>
<evidence type="ECO:0000259" key="6">
    <source>
        <dbReference type="SMART" id="SM01332"/>
    </source>
</evidence>
<evidence type="ECO:0000256" key="4">
    <source>
        <dbReference type="RuleBase" id="RU000383"/>
    </source>
</evidence>
<dbReference type="PROSITE" id="PS00292">
    <property type="entry name" value="CYCLINS"/>
    <property type="match status" value="2"/>
</dbReference>
<evidence type="ECO:0008006" key="9">
    <source>
        <dbReference type="Google" id="ProtNLM"/>
    </source>
</evidence>
<feature type="domain" description="Cyclin-like" evidence="5">
    <location>
        <begin position="200"/>
        <end position="281"/>
    </location>
</feature>
<evidence type="ECO:0000313" key="8">
    <source>
        <dbReference type="Proteomes" id="UP000266723"/>
    </source>
</evidence>
<dbReference type="PANTHER" id="PTHR10177">
    <property type="entry name" value="CYCLINS"/>
    <property type="match status" value="1"/>
</dbReference>
<evidence type="ECO:0000256" key="1">
    <source>
        <dbReference type="ARBA" id="ARBA00022618"/>
    </source>
</evidence>
<dbReference type="Pfam" id="PF02984">
    <property type="entry name" value="Cyclin_C"/>
    <property type="match status" value="1"/>
</dbReference>
<sequence length="648" mass="73416">MMASRSIVPQQTTGTEIDPRCDVVVIVEDDDDKKAAKGRNRQVLRDIGNVVRRNHPKNNDPAKINHPRTRSQHAPLVELVKPVAVPKPKKRAEKPKDVEVIEISSDSDEELGLVAVQEKKKTTVSYTSVLTARSKAACGLKKKEEIVDIDSVDAKNDLAAVEYVEDIYSFYKSVESEWRPTDYMRSQPEINEKMRLILVEWLIDVCVRFELNPETFYLTVNIMDRFLSAKPIPRKELQLVGLSALLMSSKYEEIWPPQSNQHELGFLSEGDVVVIVEDDDKNAAKGRNRQVLRDIGNVVRRNHPKNIDPAKINHPRTRSQHAPLAELVKPVARRVAVAVPKPKKRAEKPKDVDVIEISSDSDEEHGLEKKAAAKKKTSVSYTSVLTARSKAACGLEKKEEIVDIDSVYAKNDLAAVEYVEDICSFYKSVEPEINEKMRLILVEWLIDVCVRFELNPETFYLTVNIMDRFLSAKPIPRKELQLVGLSALLMSSKYEEIWPPQVEDLADIADHAYSHKQILVMEKTILSTLEWYLAVPTHYVFLARFIKASVADQRMENMVHYLAELGVMHYDTTIMFSPSLVAAAAIYAARSALHQVPIWTDTLKHHTGYSETQLISGSSSNKKKGALRKKYSKEERFAVAMIPRPNLC</sequence>
<dbReference type="InterPro" id="IPR036915">
    <property type="entry name" value="Cyclin-like_sf"/>
</dbReference>
<evidence type="ECO:0000313" key="7">
    <source>
        <dbReference type="EMBL" id="KAF3527532.1"/>
    </source>
</evidence>
<evidence type="ECO:0000259" key="5">
    <source>
        <dbReference type="SMART" id="SM00385"/>
    </source>
</evidence>